<protein>
    <submittedName>
        <fullName evidence="1">Uncharacterized protein</fullName>
    </submittedName>
</protein>
<reference evidence="2" key="1">
    <citation type="journal article" date="2019" name="Int. J. Syst. Evol. Microbiol.">
        <title>The Global Catalogue of Microorganisms (GCM) 10K type strain sequencing project: providing services to taxonomists for standard genome sequencing and annotation.</title>
        <authorList>
            <consortium name="The Broad Institute Genomics Platform"/>
            <consortium name="The Broad Institute Genome Sequencing Center for Infectious Disease"/>
            <person name="Wu L."/>
            <person name="Ma J."/>
        </authorList>
    </citation>
    <scope>NUCLEOTIDE SEQUENCE [LARGE SCALE GENOMIC DNA]</scope>
    <source>
        <strain evidence="2">JCM 4524</strain>
    </source>
</reference>
<accession>A0ABP6CW05</accession>
<sequence>MDRGAVLPGIRHLHFNKFTGNEDLSAVPAFFPGLEPISFLLAQDATKVPEHILAPLPGEHTVRQEHAMEWSGAAQHRPLAQLHLGTLQLPAGNTFASLWPHPAVTMQRDPCTSVVPQLSLSAPTRLRRERNPP</sequence>
<name>A0ABP6CW05_9ACTN</name>
<organism evidence="1 2">
    <name type="scientific">Streptomyces vastus</name>
    <dbReference type="NCBI Taxonomy" id="285451"/>
    <lineage>
        <taxon>Bacteria</taxon>
        <taxon>Bacillati</taxon>
        <taxon>Actinomycetota</taxon>
        <taxon>Actinomycetes</taxon>
        <taxon>Kitasatosporales</taxon>
        <taxon>Streptomycetaceae</taxon>
        <taxon>Streptomyces</taxon>
    </lineage>
</organism>
<evidence type="ECO:0000313" key="2">
    <source>
        <dbReference type="Proteomes" id="UP001500151"/>
    </source>
</evidence>
<comment type="caution">
    <text evidence="1">The sequence shown here is derived from an EMBL/GenBank/DDBJ whole genome shotgun (WGS) entry which is preliminary data.</text>
</comment>
<dbReference type="EMBL" id="BAAASJ010000016">
    <property type="protein sequence ID" value="GAA2624923.1"/>
    <property type="molecule type" value="Genomic_DNA"/>
</dbReference>
<dbReference type="Proteomes" id="UP001500151">
    <property type="component" value="Unassembled WGS sequence"/>
</dbReference>
<proteinExistence type="predicted"/>
<evidence type="ECO:0000313" key="1">
    <source>
        <dbReference type="EMBL" id="GAA2624923.1"/>
    </source>
</evidence>
<keyword evidence="2" id="KW-1185">Reference proteome</keyword>
<gene>
    <name evidence="1" type="ORF">GCM10010307_11570</name>
</gene>